<dbReference type="RefSeq" id="WP_156271765.1">
    <property type="nucleotide sequence ID" value="NZ_CP046244.1"/>
</dbReference>
<evidence type="ECO:0000256" key="1">
    <source>
        <dbReference type="ARBA" id="ARBA00009282"/>
    </source>
</evidence>
<comment type="function">
    <text evidence="3">Involved in the methylcitric acid cycle. Catalyzes the cleavage of 2-methylisocitrate to yield pyruvate and succinate.</text>
</comment>
<dbReference type="PANTHER" id="PTHR42905">
    <property type="entry name" value="PHOSPHOENOLPYRUVATE CARBOXYLASE"/>
    <property type="match status" value="1"/>
</dbReference>
<evidence type="ECO:0000256" key="3">
    <source>
        <dbReference type="ARBA" id="ARBA00058526"/>
    </source>
</evidence>
<dbReference type="CDD" id="cd00377">
    <property type="entry name" value="ICL_PEPM"/>
    <property type="match status" value="1"/>
</dbReference>
<dbReference type="AlphaFoldDB" id="A0A6I5ZN78"/>
<comment type="catalytic activity">
    <reaction evidence="2">
        <text>3-hydroxybutane-1,2,3-tricarboxylate = pyruvate + succinate</text>
        <dbReference type="Rhea" id="RHEA:57504"/>
        <dbReference type="ChEBI" id="CHEBI:15361"/>
        <dbReference type="ChEBI" id="CHEBI:30031"/>
        <dbReference type="ChEBI" id="CHEBI:141790"/>
    </reaction>
</comment>
<name>A0A6I5ZN78_9FIRM</name>
<evidence type="ECO:0000313" key="6">
    <source>
        <dbReference type="Proteomes" id="UP000425916"/>
    </source>
</evidence>
<dbReference type="PROSITE" id="PS00161">
    <property type="entry name" value="ISOCITRATE_LYASE"/>
    <property type="match status" value="1"/>
</dbReference>
<accession>A0A6I5ZN78</accession>
<keyword evidence="6" id="KW-1185">Reference proteome</keyword>
<dbReference type="PANTHER" id="PTHR42905:SF5">
    <property type="entry name" value="CARBOXYVINYL-CARBOXYPHOSPHONATE PHOSPHORYLMUTASE, CHLOROPLASTIC"/>
    <property type="match status" value="1"/>
</dbReference>
<evidence type="ECO:0000256" key="2">
    <source>
        <dbReference type="ARBA" id="ARBA00051150"/>
    </source>
</evidence>
<dbReference type="GO" id="GO:0046421">
    <property type="term" value="F:methylisocitrate lyase activity"/>
    <property type="evidence" value="ECO:0007669"/>
    <property type="project" value="UniProtKB-ARBA"/>
</dbReference>
<proteinExistence type="inferred from homology"/>
<organism evidence="5 6">
    <name type="scientific">Neomoorella glycerini</name>
    <dbReference type="NCBI Taxonomy" id="55779"/>
    <lineage>
        <taxon>Bacteria</taxon>
        <taxon>Bacillati</taxon>
        <taxon>Bacillota</taxon>
        <taxon>Clostridia</taxon>
        <taxon>Neomoorellales</taxon>
        <taxon>Neomoorellaceae</taxon>
        <taxon>Neomoorella</taxon>
    </lineage>
</organism>
<protein>
    <recommendedName>
        <fullName evidence="4">2-methylisocitrate lyase</fullName>
    </recommendedName>
</protein>
<dbReference type="InterPro" id="IPR018523">
    <property type="entry name" value="Isocitrate_lyase_ph_CS"/>
</dbReference>
<dbReference type="InterPro" id="IPR039556">
    <property type="entry name" value="ICL/PEPM"/>
</dbReference>
<dbReference type="Proteomes" id="UP000425916">
    <property type="component" value="Chromosome"/>
</dbReference>
<dbReference type="InterPro" id="IPR015813">
    <property type="entry name" value="Pyrv/PenolPyrv_kinase-like_dom"/>
</dbReference>
<dbReference type="SUPFAM" id="SSF51621">
    <property type="entry name" value="Phosphoenolpyruvate/pyruvate domain"/>
    <property type="match status" value="1"/>
</dbReference>
<dbReference type="Gene3D" id="3.20.20.60">
    <property type="entry name" value="Phosphoenolpyruvate-binding domains"/>
    <property type="match status" value="1"/>
</dbReference>
<keyword evidence="5" id="KW-0456">Lyase</keyword>
<gene>
    <name evidence="5" type="primary">dml</name>
    <name evidence="5" type="ORF">MGLY_06920</name>
</gene>
<dbReference type="EMBL" id="CP046244">
    <property type="protein sequence ID" value="QGP91360.1"/>
    <property type="molecule type" value="Genomic_DNA"/>
</dbReference>
<evidence type="ECO:0000256" key="4">
    <source>
        <dbReference type="ARBA" id="ARBA00073849"/>
    </source>
</evidence>
<dbReference type="OrthoDB" id="8629576at2"/>
<reference evidence="5 6" key="1">
    <citation type="submission" date="2019-11" db="EMBL/GenBank/DDBJ databases">
        <title>Genome sequence of Moorella glycerini DSM11254.</title>
        <authorList>
            <person name="Poehlein A."/>
            <person name="Boeer T."/>
            <person name="Daniel R."/>
        </authorList>
    </citation>
    <scope>NUCLEOTIDE SEQUENCE [LARGE SCALE GENOMIC DNA]</scope>
    <source>
        <strain evidence="5 6">DSM 11254</strain>
    </source>
</reference>
<sequence length="292" mass="31778">MRPTTRLRQLLNRKQILVAPGAHDVLAAKIIQQAGFEAVYFTGYGQAASHLGQPDVGLLTMTEMVTRLHNTAAAVDIPVIADADTGFGNAINTMRTVREYEKAGAAAIQLEDQVSPKKCGHMLDRQVVPVEEMVSKIKAAVAARRDPDLVIIARTDARTSRGLEEAIARGKAYEAAGADVLFIESPETVDEMKQICSSFKVPVLANMVEGGRTPLLTVKELEELGYRLVIFPTASVYTAAKALIDLMANLKASGTTRNFLDQMLPFSEFNKLIGLPEIKELEKKYATNGCCN</sequence>
<evidence type="ECO:0000313" key="5">
    <source>
        <dbReference type="EMBL" id="QGP91360.1"/>
    </source>
</evidence>
<dbReference type="FunFam" id="3.20.20.60:FF:000009">
    <property type="entry name" value="2-methylisocitrate lyase"/>
    <property type="match status" value="1"/>
</dbReference>
<comment type="similarity">
    <text evidence="1">Belongs to the isocitrate lyase/PEP mutase superfamily. Methylisocitrate lyase family.</text>
</comment>
<dbReference type="InterPro" id="IPR040442">
    <property type="entry name" value="Pyrv_kinase-like_dom_sf"/>
</dbReference>
<dbReference type="Pfam" id="PF13714">
    <property type="entry name" value="PEP_mutase"/>
    <property type="match status" value="1"/>
</dbReference>